<dbReference type="GO" id="GO:0019843">
    <property type="term" value="F:rRNA binding"/>
    <property type="evidence" value="ECO:0007669"/>
    <property type="project" value="UniProtKB-KW"/>
</dbReference>
<dbReference type="EC" id="3.1.26.3" evidence="15"/>
<dbReference type="InterPro" id="IPR011907">
    <property type="entry name" value="RNase_III"/>
</dbReference>
<keyword evidence="14 15" id="KW-0694">RNA-binding</keyword>
<dbReference type="GO" id="GO:0006364">
    <property type="term" value="P:rRNA processing"/>
    <property type="evidence" value="ECO:0007669"/>
    <property type="project" value="UniProtKB-UniRule"/>
</dbReference>
<keyword evidence="9 15" id="KW-0540">Nuclease</keyword>
<dbReference type="AlphaFoldDB" id="A0A117LB75"/>
<dbReference type="PROSITE" id="PS50137">
    <property type="entry name" value="DS_RBD"/>
    <property type="match status" value="1"/>
</dbReference>
<evidence type="ECO:0000256" key="8">
    <source>
        <dbReference type="ARBA" id="ARBA00022694"/>
    </source>
</evidence>
<dbReference type="Proteomes" id="UP000053326">
    <property type="component" value="Unassembled WGS sequence"/>
</dbReference>
<dbReference type="PATRIC" id="fig|85874.4.peg.138"/>
<evidence type="ECO:0000256" key="13">
    <source>
        <dbReference type="ARBA" id="ARBA00022842"/>
    </source>
</evidence>
<accession>A0A117LB75</accession>
<evidence type="ECO:0000313" key="19">
    <source>
        <dbReference type="Proteomes" id="UP000053326"/>
    </source>
</evidence>
<dbReference type="OMA" id="LTHKSCK"/>
<dbReference type="CDD" id="cd10845">
    <property type="entry name" value="DSRM_RNAse_III_family"/>
    <property type="match status" value="1"/>
</dbReference>
<comment type="caution">
    <text evidence="18">The sequence shown here is derived from an EMBL/GenBank/DDBJ whole genome shotgun (WGS) entry which is preliminary data.</text>
</comment>
<keyword evidence="15" id="KW-0699">rRNA-binding</keyword>
<dbReference type="GO" id="GO:0006397">
    <property type="term" value="P:mRNA processing"/>
    <property type="evidence" value="ECO:0007669"/>
    <property type="project" value="UniProtKB-UniRule"/>
</dbReference>
<dbReference type="SUPFAM" id="SSF69065">
    <property type="entry name" value="RNase III domain-like"/>
    <property type="match status" value="1"/>
</dbReference>
<dbReference type="PANTHER" id="PTHR11207">
    <property type="entry name" value="RIBONUCLEASE III"/>
    <property type="match status" value="1"/>
</dbReference>
<gene>
    <name evidence="15" type="primary">rnc</name>
    <name evidence="18" type="ORF">XD66_0787</name>
</gene>
<proteinExistence type="inferred from homology"/>
<dbReference type="GO" id="GO:0008033">
    <property type="term" value="P:tRNA processing"/>
    <property type="evidence" value="ECO:0007669"/>
    <property type="project" value="UniProtKB-KW"/>
</dbReference>
<evidence type="ECO:0000256" key="12">
    <source>
        <dbReference type="ARBA" id="ARBA00022801"/>
    </source>
</evidence>
<dbReference type="GO" id="GO:0004525">
    <property type="term" value="F:ribonuclease III activity"/>
    <property type="evidence" value="ECO:0007669"/>
    <property type="project" value="UniProtKB-UniRule"/>
</dbReference>
<dbReference type="Pfam" id="PF14622">
    <property type="entry name" value="Ribonucleas_3_3"/>
    <property type="match status" value="1"/>
</dbReference>
<organism evidence="18 19">
    <name type="scientific">Thermacetogenium phaeum</name>
    <dbReference type="NCBI Taxonomy" id="85874"/>
    <lineage>
        <taxon>Bacteria</taxon>
        <taxon>Bacillati</taxon>
        <taxon>Bacillota</taxon>
        <taxon>Clostridia</taxon>
        <taxon>Thermoanaerobacterales</taxon>
        <taxon>Thermoanaerobacteraceae</taxon>
        <taxon>Thermacetogenium</taxon>
    </lineage>
</organism>
<dbReference type="Pfam" id="PF00035">
    <property type="entry name" value="dsrm"/>
    <property type="match status" value="1"/>
</dbReference>
<comment type="catalytic activity">
    <reaction evidence="1 15">
        <text>Endonucleolytic cleavage to 5'-phosphomonoester.</text>
        <dbReference type="EC" id="3.1.26.3"/>
    </reaction>
</comment>
<dbReference type="PROSITE" id="PS50142">
    <property type="entry name" value="RNASE_3_2"/>
    <property type="match status" value="1"/>
</dbReference>
<protein>
    <recommendedName>
        <fullName evidence="15">Ribonuclease 3</fullName>
        <ecNumber evidence="15">3.1.26.3</ecNumber>
    </recommendedName>
    <alternativeName>
        <fullName evidence="15">Ribonuclease III</fullName>
        <shortName evidence="15">RNase III</shortName>
    </alternativeName>
</protein>
<dbReference type="SMART" id="SM00358">
    <property type="entry name" value="DSRM"/>
    <property type="match status" value="1"/>
</dbReference>
<evidence type="ECO:0000256" key="15">
    <source>
        <dbReference type="HAMAP-Rule" id="MF_00104"/>
    </source>
</evidence>
<feature type="active site" evidence="15">
    <location>
        <position position="50"/>
    </location>
</feature>
<dbReference type="PROSITE" id="PS00517">
    <property type="entry name" value="RNASE_3_1"/>
    <property type="match status" value="1"/>
</dbReference>
<evidence type="ECO:0000259" key="16">
    <source>
        <dbReference type="PROSITE" id="PS50137"/>
    </source>
</evidence>
<dbReference type="SUPFAM" id="SSF54768">
    <property type="entry name" value="dsRNA-binding domain-like"/>
    <property type="match status" value="1"/>
</dbReference>
<feature type="binding site" evidence="15">
    <location>
        <position position="122"/>
    </location>
    <ligand>
        <name>Mg(2+)</name>
        <dbReference type="ChEBI" id="CHEBI:18420"/>
    </ligand>
</feature>
<feature type="binding site" evidence="15">
    <location>
        <position position="119"/>
    </location>
    <ligand>
        <name>Mg(2+)</name>
        <dbReference type="ChEBI" id="CHEBI:18420"/>
    </ligand>
</feature>
<dbReference type="EMBL" id="LGFO01000084">
    <property type="protein sequence ID" value="KUK36503.1"/>
    <property type="molecule type" value="Genomic_DNA"/>
</dbReference>
<keyword evidence="5 15" id="KW-0963">Cytoplasm</keyword>
<comment type="cofactor">
    <cofactor evidence="15">
        <name>Mg(2+)</name>
        <dbReference type="ChEBI" id="CHEBI:18420"/>
    </cofactor>
</comment>
<reference evidence="19" key="1">
    <citation type="journal article" date="2015" name="MBio">
        <title>Genome-Resolved Metagenomic Analysis Reveals Roles for Candidate Phyla and Other Microbial Community Members in Biogeochemical Transformations in Oil Reservoirs.</title>
        <authorList>
            <person name="Hu P."/>
            <person name="Tom L."/>
            <person name="Singh A."/>
            <person name="Thomas B.C."/>
            <person name="Baker B.J."/>
            <person name="Piceno Y.M."/>
            <person name="Andersen G.L."/>
            <person name="Banfield J.F."/>
        </authorList>
    </citation>
    <scope>NUCLEOTIDE SEQUENCE [LARGE SCALE GENOMIC DNA]</scope>
</reference>
<feature type="domain" description="DRBM" evidence="16">
    <location>
        <begin position="159"/>
        <end position="228"/>
    </location>
</feature>
<dbReference type="FunFam" id="3.30.160.20:FF:000003">
    <property type="entry name" value="Ribonuclease 3"/>
    <property type="match status" value="1"/>
</dbReference>
<dbReference type="GO" id="GO:0042802">
    <property type="term" value="F:identical protein binding"/>
    <property type="evidence" value="ECO:0007669"/>
    <property type="project" value="UniProtKB-ARBA"/>
</dbReference>
<dbReference type="NCBIfam" id="TIGR02191">
    <property type="entry name" value="RNaseIII"/>
    <property type="match status" value="1"/>
</dbReference>
<evidence type="ECO:0000256" key="4">
    <source>
        <dbReference type="ARBA" id="ARBA00011738"/>
    </source>
</evidence>
<dbReference type="PANTHER" id="PTHR11207:SF0">
    <property type="entry name" value="RIBONUCLEASE 3"/>
    <property type="match status" value="1"/>
</dbReference>
<evidence type="ECO:0000256" key="3">
    <source>
        <dbReference type="ARBA" id="ARBA00010183"/>
    </source>
</evidence>
<dbReference type="GO" id="GO:0046872">
    <property type="term" value="F:metal ion binding"/>
    <property type="evidence" value="ECO:0007669"/>
    <property type="project" value="UniProtKB-KW"/>
</dbReference>
<dbReference type="CDD" id="cd00593">
    <property type="entry name" value="RIBOc"/>
    <property type="match status" value="1"/>
</dbReference>
<comment type="subcellular location">
    <subcellularLocation>
        <location evidence="2 15">Cytoplasm</location>
    </subcellularLocation>
</comment>
<evidence type="ECO:0000256" key="2">
    <source>
        <dbReference type="ARBA" id="ARBA00004496"/>
    </source>
</evidence>
<keyword evidence="6 15" id="KW-0698">rRNA processing</keyword>
<comment type="similarity">
    <text evidence="3">Belongs to the ribonuclease III family.</text>
</comment>
<dbReference type="SMART" id="SM00535">
    <property type="entry name" value="RIBOc"/>
    <property type="match status" value="1"/>
</dbReference>
<dbReference type="InterPro" id="IPR000999">
    <property type="entry name" value="RNase_III_dom"/>
</dbReference>
<dbReference type="InterPro" id="IPR036389">
    <property type="entry name" value="RNase_III_sf"/>
</dbReference>
<dbReference type="GO" id="GO:0003725">
    <property type="term" value="F:double-stranded RNA binding"/>
    <property type="evidence" value="ECO:0007669"/>
    <property type="project" value="TreeGrafter"/>
</dbReference>
<keyword evidence="7 15" id="KW-0507">mRNA processing</keyword>
<dbReference type="HAMAP" id="MF_00104">
    <property type="entry name" value="RNase_III"/>
    <property type="match status" value="1"/>
</dbReference>
<dbReference type="InterPro" id="IPR014720">
    <property type="entry name" value="dsRBD_dom"/>
</dbReference>
<comment type="function">
    <text evidence="15">Digests double-stranded RNA. Involved in the processing of primary rRNA transcript to yield the immediate precursors to the large and small rRNAs (23S and 16S). Processes some mRNAs, and tRNAs when they are encoded in the rRNA operon. Processes pre-crRNA and tracrRNA of type II CRISPR loci if present in the organism.</text>
</comment>
<keyword evidence="10 15" id="KW-0479">Metal-binding</keyword>
<evidence type="ECO:0000256" key="10">
    <source>
        <dbReference type="ARBA" id="ARBA00022723"/>
    </source>
</evidence>
<dbReference type="Gene3D" id="1.10.1520.10">
    <property type="entry name" value="Ribonuclease III domain"/>
    <property type="match status" value="1"/>
</dbReference>
<feature type="binding site" evidence="15">
    <location>
        <position position="46"/>
    </location>
    <ligand>
        <name>Mg(2+)</name>
        <dbReference type="ChEBI" id="CHEBI:18420"/>
    </ligand>
</feature>
<dbReference type="GO" id="GO:0010468">
    <property type="term" value="P:regulation of gene expression"/>
    <property type="evidence" value="ECO:0007669"/>
    <property type="project" value="TreeGrafter"/>
</dbReference>
<dbReference type="FunFam" id="1.10.1520.10:FF:000001">
    <property type="entry name" value="Ribonuclease 3"/>
    <property type="match status" value="1"/>
</dbReference>
<sequence>MNPDLDELQKKINVFFSEPRLLETALTHPSYMVEHAEVEHHNQRLEFLGDAILGSVVAYYLYEHFPKFGEGHLTKTRAAVVCEPSLAAVARKLELGKYLRLGKGEENSGGRKRPSILADAFEALTAAVFLDQGWEATCDFLAGLLKEEIEKNVHGVTRDYKTHLQELVQSKGNESPYYQILEESGPDHDKKFTSGVFLKDKLLGKGTGKSKKESEQNAARAALEYLRKTSGFFGK</sequence>
<keyword evidence="11 15" id="KW-0255">Endonuclease</keyword>
<dbReference type="GO" id="GO:0005737">
    <property type="term" value="C:cytoplasm"/>
    <property type="evidence" value="ECO:0007669"/>
    <property type="project" value="UniProtKB-SubCell"/>
</dbReference>
<evidence type="ECO:0000259" key="17">
    <source>
        <dbReference type="PROSITE" id="PS50142"/>
    </source>
</evidence>
<evidence type="ECO:0000256" key="1">
    <source>
        <dbReference type="ARBA" id="ARBA00000109"/>
    </source>
</evidence>
<feature type="active site" evidence="15">
    <location>
        <position position="122"/>
    </location>
</feature>
<dbReference type="Gene3D" id="3.30.160.20">
    <property type="match status" value="1"/>
</dbReference>
<feature type="domain" description="RNase III" evidence="17">
    <location>
        <begin position="5"/>
        <end position="133"/>
    </location>
</feature>
<evidence type="ECO:0000256" key="9">
    <source>
        <dbReference type="ARBA" id="ARBA00022722"/>
    </source>
</evidence>
<name>A0A117LB75_9THEO</name>
<evidence type="ECO:0000256" key="14">
    <source>
        <dbReference type="ARBA" id="ARBA00022884"/>
    </source>
</evidence>
<keyword evidence="8 15" id="KW-0819">tRNA processing</keyword>
<keyword evidence="12 15" id="KW-0378">Hydrolase</keyword>
<evidence type="ECO:0000256" key="6">
    <source>
        <dbReference type="ARBA" id="ARBA00022552"/>
    </source>
</evidence>
<keyword evidence="13 15" id="KW-0460">Magnesium</keyword>
<evidence type="ECO:0000256" key="5">
    <source>
        <dbReference type="ARBA" id="ARBA00022490"/>
    </source>
</evidence>
<comment type="subunit">
    <text evidence="4 15">Homodimer.</text>
</comment>
<evidence type="ECO:0000256" key="11">
    <source>
        <dbReference type="ARBA" id="ARBA00022759"/>
    </source>
</evidence>
<evidence type="ECO:0000256" key="7">
    <source>
        <dbReference type="ARBA" id="ARBA00022664"/>
    </source>
</evidence>
<evidence type="ECO:0000313" key="18">
    <source>
        <dbReference type="EMBL" id="KUK36503.1"/>
    </source>
</evidence>